<proteinExistence type="predicted"/>
<protein>
    <submittedName>
        <fullName evidence="1">Uncharacterized protein</fullName>
    </submittedName>
</protein>
<dbReference type="Proteomes" id="UP000602647">
    <property type="component" value="Unassembled WGS sequence"/>
</dbReference>
<gene>
    <name evidence="1" type="ORF">H9L42_08875</name>
</gene>
<evidence type="ECO:0000313" key="2">
    <source>
        <dbReference type="Proteomes" id="UP000602647"/>
    </source>
</evidence>
<keyword evidence="2" id="KW-1185">Reference proteome</keyword>
<name>A0A923NL35_9FIRM</name>
<accession>A0A923NL35</accession>
<dbReference type="AlphaFoldDB" id="A0A923NL35"/>
<dbReference type="RefSeq" id="WP_187303047.1">
    <property type="nucleotide sequence ID" value="NZ_CBCTQH010000002.1"/>
</dbReference>
<comment type="caution">
    <text evidence="1">The sequence shown here is derived from an EMBL/GenBank/DDBJ whole genome shotgun (WGS) entry which is preliminary data.</text>
</comment>
<evidence type="ECO:0000313" key="1">
    <source>
        <dbReference type="EMBL" id="MBC6679941.1"/>
    </source>
</evidence>
<organism evidence="1 2">
    <name type="scientific">Zhenpiania hominis</name>
    <dbReference type="NCBI Taxonomy" id="2763644"/>
    <lineage>
        <taxon>Bacteria</taxon>
        <taxon>Bacillati</taxon>
        <taxon>Bacillota</taxon>
        <taxon>Clostridia</taxon>
        <taxon>Peptostreptococcales</taxon>
        <taxon>Anaerovoracaceae</taxon>
        <taxon>Zhenpiania</taxon>
    </lineage>
</organism>
<dbReference type="Gene3D" id="3.40.91.30">
    <property type="match status" value="1"/>
</dbReference>
<sequence>MGYADEYLLNLLNEYKTMEEKQQKELNSLPAGKLVIRKEKGKMNFVHYLTEKESGAGKIRRGITKQPEMIRALARKQYLQESLSLLQKNIPALESLLKKHLEPTPDNLLKKLPKSWQQLPAGLFSEEWQEARDWAAAEFEQDKSRPEEKCHVTAGGLRVRSKSEVVIAEKLEAYQVPFRYEQVLYIENRRFSPDFTIFHRGELFYWEHCGLVGNPRYMKHHKWKLDMYERAGIVPWKNLIVTYDDETGNLDSRMIEAEIRNRLL</sequence>
<reference evidence="1" key="1">
    <citation type="submission" date="2020-08" db="EMBL/GenBank/DDBJ databases">
        <title>Genome public.</title>
        <authorList>
            <person name="Liu C."/>
            <person name="Sun Q."/>
        </authorList>
    </citation>
    <scope>NUCLEOTIDE SEQUENCE</scope>
    <source>
        <strain evidence="1">BX12</strain>
    </source>
</reference>
<dbReference type="EMBL" id="JACRYT010000008">
    <property type="protein sequence ID" value="MBC6679941.1"/>
    <property type="molecule type" value="Genomic_DNA"/>
</dbReference>